<evidence type="ECO:0000256" key="2">
    <source>
        <dbReference type="SAM" id="MobiDB-lite"/>
    </source>
</evidence>
<dbReference type="EMBL" id="CM015721">
    <property type="protein sequence ID" value="KAF3694320.1"/>
    <property type="molecule type" value="Genomic_DNA"/>
</dbReference>
<protein>
    <submittedName>
        <fullName evidence="3">Coiled-coil domain-containing protein 141 Coiled-coil protein associated with myosin II and DISC1</fullName>
    </submittedName>
</protein>
<reference evidence="3 4" key="1">
    <citation type="submission" date="2019-02" db="EMBL/GenBank/DDBJ databases">
        <title>Opniocepnalus argus genome.</title>
        <authorList>
            <person name="Zhou C."/>
            <person name="Xiao S."/>
        </authorList>
    </citation>
    <scope>NUCLEOTIDE SEQUENCE [LARGE SCALE GENOMIC DNA]</scope>
    <source>
        <strain evidence="3">OARG1902GOOAL</strain>
        <tissue evidence="3">Muscle</tissue>
    </source>
</reference>
<name>A0A6G1PVH3_CHAAH</name>
<feature type="region of interest" description="Disordered" evidence="2">
    <location>
        <begin position="176"/>
        <end position="196"/>
    </location>
</feature>
<keyword evidence="4" id="KW-1185">Reference proteome</keyword>
<evidence type="ECO:0000313" key="4">
    <source>
        <dbReference type="Proteomes" id="UP000503349"/>
    </source>
</evidence>
<evidence type="ECO:0000313" key="3">
    <source>
        <dbReference type="EMBL" id="KAF3694320.1"/>
    </source>
</evidence>
<dbReference type="AlphaFoldDB" id="A0A6G1PVH3"/>
<accession>A0A6G1PVH3</accession>
<dbReference type="Proteomes" id="UP000503349">
    <property type="component" value="Chromosome 10"/>
</dbReference>
<sequence length="196" mass="22101">MTTAETDETVECGRQEVGSIIIRDGGEKEGNKNPSFTTLSTIAIQAGRSQIVISILKSGSLVHLQLVQVHPGLCEIGLSKAENQTLIQEQQQLIEKLKKYEREVLAVVERSRQTEMKKRDEGMMEQKKSIKTKKEEVVNKAMAASLSEGWSLLLHLLERRQEVLTLASDFYNRTQEDFNRGRGHEGADTPLSEHQR</sequence>
<organism evidence="3 4">
    <name type="scientific">Channa argus</name>
    <name type="common">Northern snakehead</name>
    <name type="synonym">Ophicephalus argus</name>
    <dbReference type="NCBI Taxonomy" id="215402"/>
    <lineage>
        <taxon>Eukaryota</taxon>
        <taxon>Metazoa</taxon>
        <taxon>Chordata</taxon>
        <taxon>Craniata</taxon>
        <taxon>Vertebrata</taxon>
        <taxon>Euteleostomi</taxon>
        <taxon>Actinopterygii</taxon>
        <taxon>Neopterygii</taxon>
        <taxon>Teleostei</taxon>
        <taxon>Neoteleostei</taxon>
        <taxon>Acanthomorphata</taxon>
        <taxon>Anabantaria</taxon>
        <taxon>Anabantiformes</taxon>
        <taxon>Channoidei</taxon>
        <taxon>Channidae</taxon>
        <taxon>Channa</taxon>
    </lineage>
</organism>
<keyword evidence="1" id="KW-0175">Coiled coil</keyword>
<reference evidence="4" key="2">
    <citation type="submission" date="2019-02" db="EMBL/GenBank/DDBJ databases">
        <title>Opniocepnalus argus Var Kimnra genome.</title>
        <authorList>
            <person name="Zhou C."/>
            <person name="Xiao S."/>
        </authorList>
    </citation>
    <scope>NUCLEOTIDE SEQUENCE [LARGE SCALE GENOMIC DNA]</scope>
</reference>
<feature type="coiled-coil region" evidence="1">
    <location>
        <begin position="83"/>
        <end position="110"/>
    </location>
</feature>
<evidence type="ECO:0000256" key="1">
    <source>
        <dbReference type="SAM" id="Coils"/>
    </source>
</evidence>
<proteinExistence type="predicted"/>
<gene>
    <name evidence="3" type="ORF">EXN66_Car009996</name>
</gene>